<keyword evidence="3" id="KW-1185">Reference proteome</keyword>
<reference evidence="2 3" key="1">
    <citation type="submission" date="2019-09" db="EMBL/GenBank/DDBJ databases">
        <authorList>
            <person name="Ou C."/>
        </authorList>
    </citation>
    <scope>NUCLEOTIDE SEQUENCE [LARGE SCALE GENOMIC DNA]</scope>
    <source>
        <strain evidence="2">S2</strain>
        <tissue evidence="2">Leaf</tissue>
    </source>
</reference>
<name>A0A5N5H3X1_9ROSA</name>
<protein>
    <submittedName>
        <fullName evidence="2">Uncharacterized protein</fullName>
    </submittedName>
</protein>
<organism evidence="2 3">
    <name type="scientific">Pyrus ussuriensis x Pyrus communis</name>
    <dbReference type="NCBI Taxonomy" id="2448454"/>
    <lineage>
        <taxon>Eukaryota</taxon>
        <taxon>Viridiplantae</taxon>
        <taxon>Streptophyta</taxon>
        <taxon>Embryophyta</taxon>
        <taxon>Tracheophyta</taxon>
        <taxon>Spermatophyta</taxon>
        <taxon>Magnoliopsida</taxon>
        <taxon>eudicotyledons</taxon>
        <taxon>Gunneridae</taxon>
        <taxon>Pentapetalae</taxon>
        <taxon>rosids</taxon>
        <taxon>fabids</taxon>
        <taxon>Rosales</taxon>
        <taxon>Rosaceae</taxon>
        <taxon>Amygdaloideae</taxon>
        <taxon>Maleae</taxon>
        <taxon>Pyrus</taxon>
    </lineage>
</organism>
<evidence type="ECO:0000256" key="1">
    <source>
        <dbReference type="SAM" id="MobiDB-lite"/>
    </source>
</evidence>
<comment type="caution">
    <text evidence="2">The sequence shown here is derived from an EMBL/GenBank/DDBJ whole genome shotgun (WGS) entry which is preliminary data.</text>
</comment>
<gene>
    <name evidence="2" type="ORF">D8674_013683</name>
</gene>
<feature type="region of interest" description="Disordered" evidence="1">
    <location>
        <begin position="111"/>
        <end position="144"/>
    </location>
</feature>
<sequence length="255" mass="28141">MELSIAHYGKKELITDYRNDKVLGPKVDKASWKPTKEAMTVNATPVKISTRGKAIQIEAFRDQEMRTCTLKELEEKTYPFPNSDVVVMLKDLLDKKVIDLLECKWPEEMNRTDSPRYSKQSQSNSTAGPGPVLTKLTTRHGPAQCHHHPNSFDAAGFPKPNNSHFCLPLLLGFGLTTTICSLSPYHSQLMELNDRSNCTFVHFKLESFGFNITTHLQPSRFEGSIATAGGCSKSSSSMVDSSSSSSTAAAIQALP</sequence>
<proteinExistence type="predicted"/>
<feature type="region of interest" description="Disordered" evidence="1">
    <location>
        <begin position="236"/>
        <end position="255"/>
    </location>
</feature>
<dbReference type="EMBL" id="SMOL01000401">
    <property type="protein sequence ID" value="KAB2617814.1"/>
    <property type="molecule type" value="Genomic_DNA"/>
</dbReference>
<evidence type="ECO:0000313" key="3">
    <source>
        <dbReference type="Proteomes" id="UP000327157"/>
    </source>
</evidence>
<feature type="compositionally biased region" description="Polar residues" evidence="1">
    <location>
        <begin position="117"/>
        <end position="127"/>
    </location>
</feature>
<evidence type="ECO:0000313" key="2">
    <source>
        <dbReference type="EMBL" id="KAB2617814.1"/>
    </source>
</evidence>
<feature type="compositionally biased region" description="Low complexity" evidence="1">
    <location>
        <begin position="236"/>
        <end position="246"/>
    </location>
</feature>
<reference evidence="3" key="2">
    <citation type="submission" date="2019-10" db="EMBL/GenBank/DDBJ databases">
        <title>A de novo genome assembly of a pear dwarfing rootstock.</title>
        <authorList>
            <person name="Wang F."/>
            <person name="Wang J."/>
            <person name="Li S."/>
            <person name="Zhang Y."/>
            <person name="Fang M."/>
            <person name="Ma L."/>
            <person name="Zhao Y."/>
            <person name="Jiang S."/>
        </authorList>
    </citation>
    <scope>NUCLEOTIDE SEQUENCE [LARGE SCALE GENOMIC DNA]</scope>
</reference>
<dbReference type="OrthoDB" id="1729438at2759"/>
<accession>A0A5N5H3X1</accession>
<dbReference type="Proteomes" id="UP000327157">
    <property type="component" value="Chromosome 15"/>
</dbReference>
<dbReference type="AlphaFoldDB" id="A0A5N5H3X1"/>
<reference evidence="2 3" key="3">
    <citation type="submission" date="2019-11" db="EMBL/GenBank/DDBJ databases">
        <title>A de novo genome assembly of a pear dwarfing rootstock.</title>
        <authorList>
            <person name="Wang F."/>
            <person name="Wang J."/>
            <person name="Li S."/>
            <person name="Zhang Y."/>
            <person name="Fang M."/>
            <person name="Ma L."/>
            <person name="Zhao Y."/>
            <person name="Jiang S."/>
        </authorList>
    </citation>
    <scope>NUCLEOTIDE SEQUENCE [LARGE SCALE GENOMIC DNA]</scope>
    <source>
        <strain evidence="2">S2</strain>
        <tissue evidence="2">Leaf</tissue>
    </source>
</reference>